<name>A0A3E0W5Q7_9MICO</name>
<evidence type="ECO:0000256" key="4">
    <source>
        <dbReference type="ARBA" id="ARBA00023172"/>
    </source>
</evidence>
<evidence type="ECO:0000256" key="1">
    <source>
        <dbReference type="ARBA" id="ARBA00009402"/>
    </source>
</evidence>
<comment type="similarity">
    <text evidence="1">Belongs to the transposase 7 family.</text>
</comment>
<dbReference type="EMBL" id="NBXE01000080">
    <property type="protein sequence ID" value="RFA24226.1"/>
    <property type="molecule type" value="Genomic_DNA"/>
</dbReference>
<proteinExistence type="inferred from homology"/>
<keyword evidence="2" id="KW-0815">Transposition</keyword>
<dbReference type="Proteomes" id="UP000257080">
    <property type="component" value="Unassembled WGS sequence"/>
</dbReference>
<evidence type="ECO:0000259" key="5">
    <source>
        <dbReference type="Pfam" id="PF01526"/>
    </source>
</evidence>
<feature type="domain" description="Tn3 transposase DDE" evidence="5">
    <location>
        <begin position="405"/>
        <end position="794"/>
    </location>
</feature>
<keyword evidence="4" id="KW-0233">DNA recombination</keyword>
<keyword evidence="3" id="KW-0238">DNA-binding</keyword>
<gene>
    <name evidence="6" type="ORF">B7R25_17165</name>
</gene>
<evidence type="ECO:0000313" key="6">
    <source>
        <dbReference type="EMBL" id="RFA24226.1"/>
    </source>
</evidence>
<comment type="caution">
    <text evidence="6">The sequence shown here is derived from an EMBL/GenBank/DDBJ whole genome shotgun (WGS) entry which is preliminary data.</text>
</comment>
<sequence length="819" mass="90579">MPESGRWSQLEMWRKAGKNTTGRGMVMALNRVSEIAGLRLGEADVAGVPKRRLIALAKEGKNETATKLDRLPYEKKIATLLATVRWLEVSATDDALELFDAFMSNELIGRANKVAEKAAIKRAPVIARHARVLQSVVELLLDAEGASESMPLGMVWEMIEAQVGSRAQIAAAVAGIQEIIPPSQAEPEGQWREAVVERYATVRGFAKMLCEVVRFTATADAHKILAAMQELAQLLDLRETVKVPKGYLDARKVDLSVVPKGWWQKLVFPAGRPEETVDRNAYVFCVLEQFHTALKHRDIFAATSDRWSDPRARLLSGPSWENAKGPALSALLLPEQPDSLLAELALTLDTAWRTAADGMTAGGNITIDTDGRMHLGKDDALDDTPSLKDLRSRVAGMIPRVDLSELVLEVMGWHPDFTASFTSAAGASSRLTDLHISVAALLTAHALNIGFGPVIADAPALTRDRLSHVDQHYLGSDSFAAANAVLIDAQGTNELAQAWGGGLVAAVDGMRFIVPVRSVDARPNPKYFHRKKGVTWLNMISDQSVGLAAKVVSGTPKDTLHFVDLLYNPDDSQRPEILVTDQGSYSDIVFGLVTLLGFDYRPVLADLPDAKLWRINRSADYGRLDTTARGKIDVEKIRRHWPDICRIAASIHTREVSAHDVIRILQRDGRPTDLGEAVAHYGRIFKTLHVLTFVDDPAYRREMKAMRNLQEGRHALGRHIFHGREGKLHQAYREGQEDQLGALGLVLNCVTLWNTIYVEHALTSLREQSYPMLDADVVRLSAYVRRHINVHGHYSFQLPDLAGGRRTLRDPDQHDSNEE</sequence>
<evidence type="ECO:0000256" key="2">
    <source>
        <dbReference type="ARBA" id="ARBA00022578"/>
    </source>
</evidence>
<organism evidence="6 7">
    <name type="scientific">Subtercola boreus</name>
    <dbReference type="NCBI Taxonomy" id="120213"/>
    <lineage>
        <taxon>Bacteria</taxon>
        <taxon>Bacillati</taxon>
        <taxon>Actinomycetota</taxon>
        <taxon>Actinomycetes</taxon>
        <taxon>Micrococcales</taxon>
        <taxon>Microbacteriaceae</taxon>
        <taxon>Subtercola</taxon>
    </lineage>
</organism>
<evidence type="ECO:0000256" key="3">
    <source>
        <dbReference type="ARBA" id="ARBA00023125"/>
    </source>
</evidence>
<dbReference type="InterPro" id="IPR002513">
    <property type="entry name" value="Tn3_Tnp_DDE_dom"/>
</dbReference>
<dbReference type="AlphaFoldDB" id="A0A3E0W5Q7"/>
<accession>A0A3E0W5Q7</accession>
<dbReference type="GO" id="GO:0004803">
    <property type="term" value="F:transposase activity"/>
    <property type="evidence" value="ECO:0007669"/>
    <property type="project" value="InterPro"/>
</dbReference>
<protein>
    <submittedName>
        <fullName evidence="6">DDE transposase</fullName>
    </submittedName>
</protein>
<dbReference type="GO" id="GO:0003677">
    <property type="term" value="F:DNA binding"/>
    <property type="evidence" value="ECO:0007669"/>
    <property type="project" value="UniProtKB-KW"/>
</dbReference>
<evidence type="ECO:0000313" key="7">
    <source>
        <dbReference type="Proteomes" id="UP000257080"/>
    </source>
</evidence>
<dbReference type="GO" id="GO:0006313">
    <property type="term" value="P:DNA transposition"/>
    <property type="evidence" value="ECO:0007669"/>
    <property type="project" value="InterPro"/>
</dbReference>
<dbReference type="Pfam" id="PF01526">
    <property type="entry name" value="DDE_Tnp_Tn3"/>
    <property type="match status" value="1"/>
</dbReference>
<dbReference type="InterPro" id="IPR047653">
    <property type="entry name" value="Tn3-like_transpos"/>
</dbReference>
<dbReference type="NCBIfam" id="NF033527">
    <property type="entry name" value="transpos_Tn3"/>
    <property type="match status" value="1"/>
</dbReference>
<reference evidence="6 7" key="1">
    <citation type="submission" date="2017-04" db="EMBL/GenBank/DDBJ databases">
        <title>Comparative genome analysis of Subtercola boreus.</title>
        <authorList>
            <person name="Cho Y.-J."/>
            <person name="Cho A."/>
            <person name="Kim O.-S."/>
            <person name="Lee J.-I."/>
        </authorList>
    </citation>
    <scope>NUCLEOTIDE SEQUENCE [LARGE SCALE GENOMIC DNA]</scope>
    <source>
        <strain evidence="6 7">P28004</strain>
    </source>
</reference>